<dbReference type="PANTHER" id="PTHR46332">
    <property type="entry name" value="ASPARTATE BETA-HYDROXYLASE DOMAIN-CONTAINING PROTEIN 2"/>
    <property type="match status" value="1"/>
</dbReference>
<dbReference type="Pfam" id="PF05118">
    <property type="entry name" value="Asp_Arg_Hydrox"/>
    <property type="match status" value="1"/>
</dbReference>
<dbReference type="InterPro" id="IPR027443">
    <property type="entry name" value="IPNS-like_sf"/>
</dbReference>
<dbReference type="SUPFAM" id="SSF51197">
    <property type="entry name" value="Clavaminate synthase-like"/>
    <property type="match status" value="1"/>
</dbReference>
<evidence type="ECO:0000313" key="5">
    <source>
        <dbReference type="EMBL" id="MEX6430817.1"/>
    </source>
</evidence>
<feature type="domain" description="Aspartyl/asparaginy/proline hydroxylase" evidence="4">
    <location>
        <begin position="73"/>
        <end position="229"/>
    </location>
</feature>
<sequence length="271" mass="30791">MTKTWKVALQEASDSLRSAGMDLKQVREDLREAALNAGEAAVFGLEGWLLKSSIVPTTPFLDPAIFPWTSVLEDGWKDMREELDELLGRRDDLPNFQDISRDVASISDDDQWKTVFFMGYGYRSEANWKRCPRTVALLEQVPGLTTAFFSILSPGKHLPPHRGPYRGVLRYHLGLRVPEPKELCGIEVGGETRHWEEGKSLLFDDGYQHSAWNDSSELRAVLFLDVVRPMSGTARVANDALLKAIAYSPFLRDAKKRHEAWERRFEGSIRQ</sequence>
<keyword evidence="2" id="KW-0223">Dioxygenase</keyword>
<dbReference type="PANTHER" id="PTHR46332:SF5">
    <property type="entry name" value="ASPARTATE BETA-HYDROXYLASE DOMAIN CONTAINING 2"/>
    <property type="match status" value="1"/>
</dbReference>
<dbReference type="InterPro" id="IPR007803">
    <property type="entry name" value="Asp/Arg/Pro-Hydrxlase"/>
</dbReference>
<evidence type="ECO:0000256" key="1">
    <source>
        <dbReference type="ARBA" id="ARBA00007730"/>
    </source>
</evidence>
<comment type="similarity">
    <text evidence="1">Belongs to the aspartyl/asparaginyl beta-hydroxylase family.</text>
</comment>
<comment type="caution">
    <text evidence="5">The sequence shown here is derived from an EMBL/GenBank/DDBJ whole genome shotgun (WGS) entry which is preliminary data.</text>
</comment>
<gene>
    <name evidence="5" type="ORF">AB6A68_13375</name>
</gene>
<proteinExistence type="inferred from homology"/>
<protein>
    <submittedName>
        <fullName evidence="5">Aspartyl/asparaginyl beta-hydroxylase domain-containing protein</fullName>
    </submittedName>
</protein>
<evidence type="ECO:0000256" key="2">
    <source>
        <dbReference type="ARBA" id="ARBA00022964"/>
    </source>
</evidence>
<dbReference type="RefSeq" id="WP_298404746.1">
    <property type="nucleotide sequence ID" value="NZ_JBFSHR010000088.1"/>
</dbReference>
<dbReference type="Proteomes" id="UP001560267">
    <property type="component" value="Unassembled WGS sequence"/>
</dbReference>
<dbReference type="EMBL" id="JBFSHR010000088">
    <property type="protein sequence ID" value="MEX6430817.1"/>
    <property type="molecule type" value="Genomic_DNA"/>
</dbReference>
<keyword evidence="3" id="KW-0560">Oxidoreductase</keyword>
<dbReference type="Gene3D" id="2.60.120.330">
    <property type="entry name" value="B-lactam Antibiotic, Isopenicillin N Synthase, Chain"/>
    <property type="match status" value="1"/>
</dbReference>
<evidence type="ECO:0000313" key="6">
    <source>
        <dbReference type="Proteomes" id="UP001560267"/>
    </source>
</evidence>
<evidence type="ECO:0000259" key="4">
    <source>
        <dbReference type="Pfam" id="PF05118"/>
    </source>
</evidence>
<organism evidence="5 6">
    <name type="scientific">Ferrimicrobium acidiphilum</name>
    <dbReference type="NCBI Taxonomy" id="121039"/>
    <lineage>
        <taxon>Bacteria</taxon>
        <taxon>Bacillati</taxon>
        <taxon>Actinomycetota</taxon>
        <taxon>Acidimicrobiia</taxon>
        <taxon>Acidimicrobiales</taxon>
        <taxon>Acidimicrobiaceae</taxon>
        <taxon>Ferrimicrobium</taxon>
    </lineage>
</organism>
<dbReference type="InterPro" id="IPR051821">
    <property type="entry name" value="Asp/Asn_beta-hydroxylase"/>
</dbReference>
<accession>A0ABV3Y5G3</accession>
<keyword evidence="6" id="KW-1185">Reference proteome</keyword>
<evidence type="ECO:0000256" key="3">
    <source>
        <dbReference type="ARBA" id="ARBA00023002"/>
    </source>
</evidence>
<name>A0ABV3Y5G3_9ACTN</name>
<reference evidence="5 6" key="1">
    <citation type="submission" date="2024-07" db="EMBL/GenBank/DDBJ databases">
        <title>Draft Genome Sequence of Ferrimicrobium acidiphilum Strain YE2023, Isolated from a Pulp of Bioleach Reactor.</title>
        <authorList>
            <person name="Elkina Y.A."/>
            <person name="Bulaeva A.G."/>
            <person name="Beletsky A.V."/>
            <person name="Mardanov A.V."/>
        </authorList>
    </citation>
    <scope>NUCLEOTIDE SEQUENCE [LARGE SCALE GENOMIC DNA]</scope>
    <source>
        <strain evidence="5 6">YE2023</strain>
    </source>
</reference>